<keyword evidence="2" id="KW-0472">Membrane</keyword>
<comment type="caution">
    <text evidence="3">The sequence shown here is derived from an EMBL/GenBank/DDBJ whole genome shotgun (WGS) entry which is preliminary data.</text>
</comment>
<keyword evidence="4" id="KW-1185">Reference proteome</keyword>
<dbReference type="EMBL" id="WHZW01000014">
    <property type="protein sequence ID" value="NEG89820.1"/>
    <property type="molecule type" value="Genomic_DNA"/>
</dbReference>
<feature type="region of interest" description="Disordered" evidence="1">
    <location>
        <begin position="86"/>
        <end position="109"/>
    </location>
</feature>
<keyword evidence="2" id="KW-0812">Transmembrane</keyword>
<keyword evidence="2" id="KW-1133">Transmembrane helix</keyword>
<organism evidence="3 4">
    <name type="scientific">Bifidobacterium aerophilum</name>
    <dbReference type="NCBI Taxonomy" id="1798155"/>
    <lineage>
        <taxon>Bacteria</taxon>
        <taxon>Bacillati</taxon>
        <taxon>Actinomycetota</taxon>
        <taxon>Actinomycetes</taxon>
        <taxon>Bifidobacteriales</taxon>
        <taxon>Bifidobacteriaceae</taxon>
        <taxon>Bifidobacterium</taxon>
    </lineage>
</organism>
<dbReference type="Proteomes" id="UP000469194">
    <property type="component" value="Unassembled WGS sequence"/>
</dbReference>
<sequence>MIGLMLSATLALPSATPELPLSLPTAAYVSVHLPSRSRYRYVIRRHVRDEDGHGYGEGTNLEENGDGNGTYVDTLGRLVHYRMADDDPDRPECDSDGNGTWHTSECADMPRTTEEKRKADRADGLALLAFCLVGLAICAVCLISDV</sequence>
<reference evidence="3 4" key="1">
    <citation type="submission" date="2019-10" db="EMBL/GenBank/DDBJ databases">
        <title>Bifidobacterium from non-human primates.</title>
        <authorList>
            <person name="Modesto M."/>
        </authorList>
    </citation>
    <scope>NUCLEOTIDE SEQUENCE [LARGE SCALE GENOMIC DNA]</scope>
    <source>
        <strain evidence="3 4">TRE17</strain>
    </source>
</reference>
<dbReference type="RefSeq" id="WP_163231481.1">
    <property type="nucleotide sequence ID" value="NZ_WHZW01000014.1"/>
</dbReference>
<evidence type="ECO:0000313" key="3">
    <source>
        <dbReference type="EMBL" id="NEG89820.1"/>
    </source>
</evidence>
<evidence type="ECO:0000256" key="2">
    <source>
        <dbReference type="SAM" id="Phobius"/>
    </source>
</evidence>
<name>A0A6N9Z5Z0_9BIFI</name>
<proteinExistence type="predicted"/>
<dbReference type="AlphaFoldDB" id="A0A6N9Z5Z0"/>
<evidence type="ECO:0000313" key="4">
    <source>
        <dbReference type="Proteomes" id="UP000469194"/>
    </source>
</evidence>
<feature type="transmembrane region" description="Helical" evidence="2">
    <location>
        <begin position="124"/>
        <end position="143"/>
    </location>
</feature>
<accession>A0A6N9Z5Z0</accession>
<gene>
    <name evidence="3" type="ORF">GFD25_07470</name>
</gene>
<protein>
    <submittedName>
        <fullName evidence="3">Uncharacterized protein</fullName>
    </submittedName>
</protein>
<evidence type="ECO:0000256" key="1">
    <source>
        <dbReference type="SAM" id="MobiDB-lite"/>
    </source>
</evidence>